<evidence type="ECO:0000313" key="2">
    <source>
        <dbReference type="EMBL" id="CEO96894.1"/>
    </source>
</evidence>
<dbReference type="EMBL" id="OVEO01000019">
    <property type="protein sequence ID" value="SPR01852.1"/>
    <property type="molecule type" value="Genomic_DNA"/>
</dbReference>
<sequence>MHTITFLSAFALVVVAAAAITADDARAFRDQALSFGRDTATKLRPVARDVGDRAMTFGKEAATKLGPIARDAGDKAMAFGKDAATKVGPIARDVGDKAMAFGKDAATKVGPVARDVGGKAMAFGKDAATKVGPAARAGRDQAMLLSKKAAVKLGLAPRIANRRAVVRRPFTKYGVAIGVGAAAGAAVAGAEHLQNVFGRNKVTDALVDLKTNYVKPAIENVKAAGRNVWGQTGADAQAQRSACPNVINMRDVDDIDEPDVDM</sequence>
<proteinExistence type="predicted"/>
<dbReference type="EMBL" id="CDSF01000077">
    <property type="protein sequence ID" value="CEO96894.1"/>
    <property type="molecule type" value="Genomic_DNA"/>
</dbReference>
<dbReference type="Proteomes" id="UP000290189">
    <property type="component" value="Unassembled WGS sequence"/>
</dbReference>
<evidence type="ECO:0000256" key="1">
    <source>
        <dbReference type="SAM" id="SignalP"/>
    </source>
</evidence>
<name>A0A0G4INZ9_PLABS</name>
<dbReference type="Proteomes" id="UP000039324">
    <property type="component" value="Unassembled WGS sequence"/>
</dbReference>
<evidence type="ECO:0000313" key="5">
    <source>
        <dbReference type="Proteomes" id="UP000290189"/>
    </source>
</evidence>
<geneLocation type="mitochondrion" evidence="3"/>
<keyword evidence="3" id="KW-0496">Mitochondrion</keyword>
<dbReference type="AlphaFoldDB" id="A0A0G4INZ9"/>
<reference evidence="3 5" key="2">
    <citation type="submission" date="2018-03" db="EMBL/GenBank/DDBJ databases">
        <authorList>
            <person name="Fogelqvist J."/>
        </authorList>
    </citation>
    <scope>NUCLEOTIDE SEQUENCE [LARGE SCALE GENOMIC DNA]</scope>
</reference>
<organism evidence="2 4">
    <name type="scientific">Plasmodiophora brassicae</name>
    <name type="common">Clubroot disease agent</name>
    <dbReference type="NCBI Taxonomy" id="37360"/>
    <lineage>
        <taxon>Eukaryota</taxon>
        <taxon>Sar</taxon>
        <taxon>Rhizaria</taxon>
        <taxon>Endomyxa</taxon>
        <taxon>Phytomyxea</taxon>
        <taxon>Plasmodiophorida</taxon>
        <taxon>Plasmodiophoridae</taxon>
        <taxon>Plasmodiophora</taxon>
    </lineage>
</organism>
<evidence type="ECO:0000313" key="3">
    <source>
        <dbReference type="EMBL" id="SPR01852.1"/>
    </source>
</evidence>
<keyword evidence="4" id="KW-1185">Reference proteome</keyword>
<keyword evidence="1" id="KW-0732">Signal</keyword>
<feature type="chain" id="PRO_5033717049" evidence="1">
    <location>
        <begin position="28"/>
        <end position="262"/>
    </location>
</feature>
<reference evidence="2 4" key="1">
    <citation type="submission" date="2015-02" db="EMBL/GenBank/DDBJ databases">
        <authorList>
            <person name="Chooi Y.-H."/>
        </authorList>
    </citation>
    <scope>NUCLEOTIDE SEQUENCE [LARGE SCALE GENOMIC DNA]</scope>
    <source>
        <strain evidence="2">E3</strain>
    </source>
</reference>
<accession>A0A0G4INZ9</accession>
<feature type="signal peptide" evidence="1">
    <location>
        <begin position="1"/>
        <end position="27"/>
    </location>
</feature>
<gene>
    <name evidence="2" type="ORF">PBRA_005498</name>
    <name evidence="3" type="ORF">PLBR_LOCUS9067</name>
</gene>
<evidence type="ECO:0000313" key="4">
    <source>
        <dbReference type="Proteomes" id="UP000039324"/>
    </source>
</evidence>
<protein>
    <submittedName>
        <fullName evidence="2">Uncharacterized protein</fullName>
    </submittedName>
</protein>